<organism evidence="1 2">
    <name type="scientific">Roseburia lenta</name>
    <dbReference type="NCBI Taxonomy" id="2763061"/>
    <lineage>
        <taxon>Bacteria</taxon>
        <taxon>Bacillati</taxon>
        <taxon>Bacillota</taxon>
        <taxon>Clostridia</taxon>
        <taxon>Lachnospirales</taxon>
        <taxon>Lachnospiraceae</taxon>
        <taxon>Roseburia</taxon>
    </lineage>
</organism>
<dbReference type="EMBL" id="JACOPG010000004">
    <property type="protein sequence ID" value="MBC5686925.1"/>
    <property type="molecule type" value="Genomic_DNA"/>
</dbReference>
<name>A0ABR7GI25_9FIRM</name>
<gene>
    <name evidence="1" type="ORF">H8R94_09970</name>
</gene>
<dbReference type="SUPFAM" id="SSF55785">
    <property type="entry name" value="PYP-like sensor domain (PAS domain)"/>
    <property type="match status" value="1"/>
</dbReference>
<dbReference type="RefSeq" id="WP_118282214.1">
    <property type="nucleotide sequence ID" value="NZ_JACOPG010000004.1"/>
</dbReference>
<dbReference type="Proteomes" id="UP000643810">
    <property type="component" value="Unassembled WGS sequence"/>
</dbReference>
<evidence type="ECO:0000313" key="2">
    <source>
        <dbReference type="Proteomes" id="UP000643810"/>
    </source>
</evidence>
<accession>A0ABR7GI25</accession>
<evidence type="ECO:0000313" key="1">
    <source>
        <dbReference type="EMBL" id="MBC5686925.1"/>
    </source>
</evidence>
<proteinExistence type="predicted"/>
<comment type="caution">
    <text evidence="1">The sequence shown here is derived from an EMBL/GenBank/DDBJ whole genome shotgun (WGS) entry which is preliminary data.</text>
</comment>
<sequence>MENALEYFKSLVDQDRCDVVLCNLEHEIIYMNPAAIKDYVKWGGADLIGRSLLACHNDKSKEMIKRVVDWFAADKDHNIVHTFFNEKQQKDIYMIALRAEDGHLIGYYEKHEFRNRETMPFYDLW</sequence>
<dbReference type="Gene3D" id="3.30.450.20">
    <property type="entry name" value="PAS domain"/>
    <property type="match status" value="1"/>
</dbReference>
<keyword evidence="2" id="KW-1185">Reference proteome</keyword>
<reference evidence="1 2" key="1">
    <citation type="submission" date="2020-08" db="EMBL/GenBank/DDBJ databases">
        <title>Genome public.</title>
        <authorList>
            <person name="Liu C."/>
            <person name="Sun Q."/>
        </authorList>
    </citation>
    <scope>NUCLEOTIDE SEQUENCE [LARGE SCALE GENOMIC DNA]</scope>
    <source>
        <strain evidence="1 2">NSJ-9</strain>
    </source>
</reference>
<protein>
    <submittedName>
        <fullName evidence="1">PAS domain-containing protein</fullName>
    </submittedName>
</protein>
<dbReference type="InterPro" id="IPR035965">
    <property type="entry name" value="PAS-like_dom_sf"/>
</dbReference>